<dbReference type="OrthoDB" id="2320933at2759"/>
<dbReference type="InterPro" id="IPR052431">
    <property type="entry name" value="SKI2_subfamily_helicases"/>
</dbReference>
<dbReference type="Pfam" id="PF26076">
    <property type="entry name" value="WHD_DDX60"/>
    <property type="match status" value="1"/>
</dbReference>
<sequence length="1716" mass="191218">MNHVDGIDPYFTYVTDKVGDELVLLDGDALLLRALQSPYHGGQMLSFAAVVEKELIELKALNIEIAFFQDRAWFFTQNQAALQLLRSSLYLHLNDNTDYKVYDFPSLESPAFEEYVDINRPYMVLTSDGGPNDRSETPNTDRMAFAQGFIQQILSAGMDVILIDYIEHREFKMYAHAILREKTITGHNIVSEISLPKIERLSIAEIPTDYTCNDARRCFTIRALRALSSPSPHLVQATLRALVILENLDLAQRPQPPSTVLSDPEVSQFLDAFYGNAAAAMKDTSLDNAFIADFFDARMFARVLVSGDAVLPAELQADVEGLLKDVFGSVPTIKSPDYTQHAVASIEEAPASTDKVLAFSDPIFNNILASIQLDETSKEPTATDAIDFSVIRQQQGKRVVGMEAKLLAKEKGPEQVADRREQIRINKRYDRSKAKQMAHIKRAAESLSGANGVGLDRMAIISGSQLPVQQSKTTTPQPSRSSTPAPGDKQVKGKKEKEKKLTKAEKIIAQNVAAKSGKKAAKSTSAWEKIKHEVDSFKKLPERLATLDRYINLKGERDINIDNEMRLYRIQILLDIWKKVCKDAAVAKTDTESITAAVKLFDSIAQMYKRPSLTVQIKQVLDALLTTIGLAKCITDDKPSQSAEISFEFDLPKSKSSYLVPGTHIEFQMLYCGQYMERNMDSKPDPRTSFEADKWQRDVLDVVDKQQSVFVVAPTSAGKTFISFYAMEKVLRANDEDMVVFVAPSKPLVNQMAAEIEARYTKNYKVQGGKTVWAIHSGDYKIHSPDKCQILVTVPQVLQKLLLSPAQANRWSSKIKTVIFDEIHSISGDEGVVYEQLITMIPSPIIALSATVGNPEPFRQWLAAGQKPQNRDVVLIYHNQRYSDLRKFVYIPEVQGQEIVGKGQFRDIHPASALHFGPRVLPDDLSLEPRDACSLYQHMRACKTPEFDVPETLDPNTFFADKKFIRKADTVVYQNRLKEILTEWLSAPDSRSPGTPFMNLMKATDGGTRQLVDEAVVKWREADAAAIKAGKPSKDFATEAIVSFVKALEAKNLLPGLLFNFKRRGVETYGEALISHLEEKERQYRDSNAAWQAKLKDYEKWTKDADKRAKEKERALKRSKKNTDKEEDEDVPEDEPGWQENFDPTAPDPKFSFASLKNTFGEQDMAEEVENLGKYTGTPGWMLRGLRRGVGVHHSGLNRRYRQLVELAFRSGFLKVVFSTATLALGINMPAVSANFVGDTEELSALEYRQAAGRAGRRGYDLLGHVGFLAVPTDKIDRLLVSKIPDIAGHFPVTTTVLLRLFNLLRNSNNAPFAKQVIEGMFSNPEDLANAVAGTSTTAAQVKHQIRFAIEYLRRERLLDASGQPINLYAPVSNLYYEEPANLAFAVLLRGGVFHTLCKNFDEPKQQDVVAGKLVQLLASIFCRRPMRPAEVQQRQKTHSKAQAMIAYPPLEELNATAAKCLTEYEQRCLRLYKNHADTFVKQHPEVSAMDSKLPLSGKQFGKNLSVDALKKGKDESSVSVFAAIGGVSQAACPLNKKEAALMDVFGSSKAGVFVEGLSPNPLIARDVPLNAFLYEFYQTGSVERITTVHGIQKSDVWFKLADFNTVLVSIVEGLSSLLGIEVDDFADGEGGNAEGDDDDEEDDVPEQARAAEPVRRAGALASWEEQDASSESESEEDDLVRKKQTGAVKADTKRVLRAVQYVQAAFKVHFTAMFA</sequence>
<feature type="domain" description="Helicase C-terminal" evidence="7">
    <location>
        <begin position="1123"/>
        <end position="1305"/>
    </location>
</feature>
<feature type="domain" description="Helicase ATP-binding" evidence="6">
    <location>
        <begin position="700"/>
        <end position="870"/>
    </location>
</feature>
<accession>A0A1Y2EU91</accession>
<dbReference type="PANTHER" id="PTHR44533:SF4">
    <property type="entry name" value="DEAD_H RNA HELICASE, PUTATIVE-RELATED"/>
    <property type="match status" value="1"/>
</dbReference>
<feature type="compositionally biased region" description="Basic and acidic residues" evidence="5">
    <location>
        <begin position="489"/>
        <end position="500"/>
    </location>
</feature>
<dbReference type="Pfam" id="PF00271">
    <property type="entry name" value="Helicase_C"/>
    <property type="match status" value="1"/>
</dbReference>
<evidence type="ECO:0000256" key="4">
    <source>
        <dbReference type="ARBA" id="ARBA00022840"/>
    </source>
</evidence>
<feature type="region of interest" description="Disordered" evidence="5">
    <location>
        <begin position="1112"/>
        <end position="1148"/>
    </location>
</feature>
<gene>
    <name evidence="8" type="ORF">BCR37DRAFT_194370</name>
</gene>
<dbReference type="SMART" id="SM00490">
    <property type="entry name" value="HELICc"/>
    <property type="match status" value="1"/>
</dbReference>
<evidence type="ECO:0000313" key="8">
    <source>
        <dbReference type="EMBL" id="ORY75128.1"/>
    </source>
</evidence>
<keyword evidence="2" id="KW-0378">Hydrolase</keyword>
<feature type="compositionally biased region" description="Acidic residues" evidence="5">
    <location>
        <begin position="1635"/>
        <end position="1646"/>
    </location>
</feature>
<evidence type="ECO:0000256" key="2">
    <source>
        <dbReference type="ARBA" id="ARBA00022801"/>
    </source>
</evidence>
<dbReference type="Proteomes" id="UP000193685">
    <property type="component" value="Unassembled WGS sequence"/>
</dbReference>
<evidence type="ECO:0000259" key="6">
    <source>
        <dbReference type="PROSITE" id="PS51192"/>
    </source>
</evidence>
<dbReference type="GO" id="GO:0016787">
    <property type="term" value="F:hydrolase activity"/>
    <property type="evidence" value="ECO:0007669"/>
    <property type="project" value="UniProtKB-KW"/>
</dbReference>
<feature type="compositionally biased region" description="Basic and acidic residues" evidence="5">
    <location>
        <begin position="1112"/>
        <end position="1124"/>
    </location>
</feature>
<keyword evidence="1" id="KW-0547">Nucleotide-binding</keyword>
<dbReference type="SUPFAM" id="SSF52540">
    <property type="entry name" value="P-loop containing nucleoside triphosphate hydrolases"/>
    <property type="match status" value="1"/>
</dbReference>
<dbReference type="STRING" id="56484.A0A1Y2EU91"/>
<feature type="compositionally biased region" description="Low complexity" evidence="5">
    <location>
        <begin position="467"/>
        <end position="484"/>
    </location>
</feature>
<dbReference type="InterPro" id="IPR001650">
    <property type="entry name" value="Helicase_C-like"/>
</dbReference>
<proteinExistence type="predicted"/>
<evidence type="ECO:0000259" key="7">
    <source>
        <dbReference type="PROSITE" id="PS51194"/>
    </source>
</evidence>
<dbReference type="FunFam" id="3.40.50.300:FF:001039">
    <property type="entry name" value="ATP-dependent RNA helicase DDX60"/>
    <property type="match status" value="1"/>
</dbReference>
<dbReference type="Pfam" id="PF23002">
    <property type="entry name" value="PIN-like_DDX60"/>
    <property type="match status" value="1"/>
</dbReference>
<organism evidence="8 9">
    <name type="scientific">Protomyces lactucae-debilis</name>
    <dbReference type="NCBI Taxonomy" id="2754530"/>
    <lineage>
        <taxon>Eukaryota</taxon>
        <taxon>Fungi</taxon>
        <taxon>Dikarya</taxon>
        <taxon>Ascomycota</taxon>
        <taxon>Taphrinomycotina</taxon>
        <taxon>Taphrinomycetes</taxon>
        <taxon>Taphrinales</taxon>
        <taxon>Protomycetaceae</taxon>
        <taxon>Protomyces</taxon>
    </lineage>
</organism>
<feature type="region of interest" description="Disordered" evidence="5">
    <location>
        <begin position="465"/>
        <end position="500"/>
    </location>
</feature>
<dbReference type="Gene3D" id="3.40.50.300">
    <property type="entry name" value="P-loop containing nucleotide triphosphate hydrolases"/>
    <property type="match status" value="2"/>
</dbReference>
<dbReference type="SMART" id="SM00487">
    <property type="entry name" value="DEXDc"/>
    <property type="match status" value="1"/>
</dbReference>
<reference evidence="8 9" key="1">
    <citation type="submission" date="2016-07" db="EMBL/GenBank/DDBJ databases">
        <title>Pervasive Adenine N6-methylation of Active Genes in Fungi.</title>
        <authorList>
            <consortium name="DOE Joint Genome Institute"/>
            <person name="Mondo S.J."/>
            <person name="Dannebaum R.O."/>
            <person name="Kuo R.C."/>
            <person name="Labutti K."/>
            <person name="Haridas S."/>
            <person name="Kuo A."/>
            <person name="Salamov A."/>
            <person name="Ahrendt S.R."/>
            <person name="Lipzen A."/>
            <person name="Sullivan W."/>
            <person name="Andreopoulos W.B."/>
            <person name="Clum A."/>
            <person name="Lindquist E."/>
            <person name="Daum C."/>
            <person name="Ramamoorthy G.K."/>
            <person name="Gryganskyi A."/>
            <person name="Culley D."/>
            <person name="Magnuson J.K."/>
            <person name="James T.Y."/>
            <person name="O'Malley M.A."/>
            <person name="Stajich J.E."/>
            <person name="Spatafora J.W."/>
            <person name="Visel A."/>
            <person name="Grigoriev I.V."/>
        </authorList>
    </citation>
    <scope>NUCLEOTIDE SEQUENCE [LARGE SCALE GENOMIC DNA]</scope>
    <source>
        <strain evidence="8 9">12-1054</strain>
    </source>
</reference>
<dbReference type="InterPro" id="IPR011545">
    <property type="entry name" value="DEAD/DEAH_box_helicase_dom"/>
</dbReference>
<dbReference type="InterPro" id="IPR014001">
    <property type="entry name" value="Helicase_ATP-bd"/>
</dbReference>
<evidence type="ECO:0000256" key="1">
    <source>
        <dbReference type="ARBA" id="ARBA00022741"/>
    </source>
</evidence>
<dbReference type="OMA" id="WHNHRKT"/>
<evidence type="ECO:0000313" key="9">
    <source>
        <dbReference type="Proteomes" id="UP000193685"/>
    </source>
</evidence>
<dbReference type="InterPro" id="IPR055124">
    <property type="entry name" value="PIN-like_DDX60"/>
</dbReference>
<dbReference type="EMBL" id="MCFI01000027">
    <property type="protein sequence ID" value="ORY75128.1"/>
    <property type="molecule type" value="Genomic_DNA"/>
</dbReference>
<evidence type="ECO:0008006" key="10">
    <source>
        <dbReference type="Google" id="ProtNLM"/>
    </source>
</evidence>
<feature type="compositionally biased region" description="Acidic residues" evidence="5">
    <location>
        <begin position="1125"/>
        <end position="1137"/>
    </location>
</feature>
<dbReference type="Pfam" id="PF00270">
    <property type="entry name" value="DEAD"/>
    <property type="match status" value="1"/>
</dbReference>
<keyword evidence="4" id="KW-0067">ATP-binding</keyword>
<feature type="region of interest" description="Disordered" evidence="5">
    <location>
        <begin position="1629"/>
        <end position="1687"/>
    </location>
</feature>
<evidence type="ECO:0000256" key="3">
    <source>
        <dbReference type="ARBA" id="ARBA00022806"/>
    </source>
</evidence>
<dbReference type="InterPro" id="IPR059032">
    <property type="entry name" value="WHD_DDX60"/>
</dbReference>
<name>A0A1Y2EU91_PROLT</name>
<protein>
    <recommendedName>
        <fullName evidence="10">P-loop containing nucleoside triphosphate hydrolase protein</fullName>
    </recommendedName>
</protein>
<dbReference type="PANTHER" id="PTHR44533">
    <property type="entry name" value="DEAD/H RNA HELICASE, PUTATIVE-RELATED"/>
    <property type="match status" value="1"/>
</dbReference>
<feature type="compositionally biased region" description="Acidic residues" evidence="5">
    <location>
        <begin position="1665"/>
        <end position="1679"/>
    </location>
</feature>
<dbReference type="GO" id="GO:0004386">
    <property type="term" value="F:helicase activity"/>
    <property type="evidence" value="ECO:0007669"/>
    <property type="project" value="UniProtKB-KW"/>
</dbReference>
<evidence type="ECO:0000256" key="5">
    <source>
        <dbReference type="SAM" id="MobiDB-lite"/>
    </source>
</evidence>
<dbReference type="RefSeq" id="XP_040722240.1">
    <property type="nucleotide sequence ID" value="XM_040866328.1"/>
</dbReference>
<dbReference type="PROSITE" id="PS51192">
    <property type="entry name" value="HELICASE_ATP_BIND_1"/>
    <property type="match status" value="1"/>
</dbReference>
<dbReference type="GO" id="GO:0005737">
    <property type="term" value="C:cytoplasm"/>
    <property type="evidence" value="ECO:0007669"/>
    <property type="project" value="TreeGrafter"/>
</dbReference>
<dbReference type="GO" id="GO:0003676">
    <property type="term" value="F:nucleic acid binding"/>
    <property type="evidence" value="ECO:0007669"/>
    <property type="project" value="InterPro"/>
</dbReference>
<dbReference type="PROSITE" id="PS51194">
    <property type="entry name" value="HELICASE_CTER"/>
    <property type="match status" value="1"/>
</dbReference>
<comment type="caution">
    <text evidence="8">The sequence shown here is derived from an EMBL/GenBank/DDBJ whole genome shotgun (WGS) entry which is preliminary data.</text>
</comment>
<keyword evidence="9" id="KW-1185">Reference proteome</keyword>
<dbReference type="GO" id="GO:0005524">
    <property type="term" value="F:ATP binding"/>
    <property type="evidence" value="ECO:0007669"/>
    <property type="project" value="UniProtKB-KW"/>
</dbReference>
<dbReference type="InterPro" id="IPR027417">
    <property type="entry name" value="P-loop_NTPase"/>
</dbReference>
<keyword evidence="3" id="KW-0347">Helicase</keyword>
<dbReference type="GeneID" id="63782927"/>